<organism evidence="1 2">
    <name type="scientific">Panagrolaimus sp. ES5</name>
    <dbReference type="NCBI Taxonomy" id="591445"/>
    <lineage>
        <taxon>Eukaryota</taxon>
        <taxon>Metazoa</taxon>
        <taxon>Ecdysozoa</taxon>
        <taxon>Nematoda</taxon>
        <taxon>Chromadorea</taxon>
        <taxon>Rhabditida</taxon>
        <taxon>Tylenchina</taxon>
        <taxon>Panagrolaimomorpha</taxon>
        <taxon>Panagrolaimoidea</taxon>
        <taxon>Panagrolaimidae</taxon>
        <taxon>Panagrolaimus</taxon>
    </lineage>
</organism>
<dbReference type="WBParaSite" id="ES5_v2.g20876.t1">
    <property type="protein sequence ID" value="ES5_v2.g20876.t1"/>
    <property type="gene ID" value="ES5_v2.g20876"/>
</dbReference>
<protein>
    <submittedName>
        <fullName evidence="2">Uncharacterized protein</fullName>
    </submittedName>
</protein>
<accession>A0AC34FTX8</accession>
<evidence type="ECO:0000313" key="2">
    <source>
        <dbReference type="WBParaSite" id="ES5_v2.g20876.t1"/>
    </source>
</evidence>
<name>A0AC34FTX8_9BILA</name>
<reference evidence="2" key="1">
    <citation type="submission" date="2022-11" db="UniProtKB">
        <authorList>
            <consortium name="WormBaseParasite"/>
        </authorList>
    </citation>
    <scope>IDENTIFICATION</scope>
</reference>
<evidence type="ECO:0000313" key="1">
    <source>
        <dbReference type="Proteomes" id="UP000887579"/>
    </source>
</evidence>
<sequence>MFSAEYLDKLDPTYRNLLEDLVQKTAYENANYDEENNEKLIKSFSKKYMLPLEFWYSLYEEYSSDDNPEFAYYQFYLTEDTAIELEFEYSHKLLSLMSVFEDDRMQPRLIEFPNYLMDQILLECEETADKPLPKKSLQKFAKARPIYEKIVSNYSDSEVWFNALTEAEDVEFVKHNVECRLGGDLTDKALWKLYIHYLENHDVEAMLHTLSKYCRFYLDDVEMKEKYNTALEKYGKKFEVPWKNVFSLEICTRKAAKKCVQKLKQKGRNLESENESEGNVEKSRKRKKPPHFRSNNAVHQKFAFKETLIYYILKNCDYFVGQKLLKSCKYFYANYPHPFCYKLEMEHSSSKNAEEITEESIKIKFKNSPENIKLKNLRISTIFNFVTSDSALTYDNNLLSEIILTIISQCTAKYVCLKSEQILTFNELKLLIGAGNIIKLEIDGIQFFDSERKPVVIEEILKLTPKIMHFNIKNPAFSQQSAQVIAELPFENLICYFSFLSDKNEFEPYAFAKFVTKNFSHRSEIRYYESAASLDGGPNFDEILQNAVNEKWKGMRPPYINKISLSPYQ</sequence>
<dbReference type="Proteomes" id="UP000887579">
    <property type="component" value="Unplaced"/>
</dbReference>
<proteinExistence type="predicted"/>